<dbReference type="GeneID" id="18919354"/>
<feature type="compositionally biased region" description="Polar residues" evidence="1">
    <location>
        <begin position="123"/>
        <end position="134"/>
    </location>
</feature>
<reference evidence="2 3" key="1">
    <citation type="journal article" date="2012" name="BMC Genomics">
        <title>Comparative genomics of the white-rot fungi, Phanerochaete carnosa and P. chrysosporium, to elucidate the genetic basis of the distinct wood types they colonize.</title>
        <authorList>
            <person name="Suzuki H."/>
            <person name="MacDonald J."/>
            <person name="Syed K."/>
            <person name="Salamov A."/>
            <person name="Hori C."/>
            <person name="Aerts A."/>
            <person name="Henrissat B."/>
            <person name="Wiebenga A."/>
            <person name="vanKuyk P.A."/>
            <person name="Barry K."/>
            <person name="Lindquist E."/>
            <person name="LaButti K."/>
            <person name="Lapidus A."/>
            <person name="Lucas S."/>
            <person name="Coutinho P."/>
            <person name="Gong Y."/>
            <person name="Samejima M."/>
            <person name="Mahadevan R."/>
            <person name="Abou-Zaid M."/>
            <person name="de Vries R.P."/>
            <person name="Igarashi K."/>
            <person name="Yadav J.S."/>
            <person name="Grigoriev I.V."/>
            <person name="Master E.R."/>
        </authorList>
    </citation>
    <scope>NUCLEOTIDE SEQUENCE [LARGE SCALE GENOMIC DNA]</scope>
    <source>
        <strain evidence="2 3">HHB-10118-sp</strain>
    </source>
</reference>
<feature type="compositionally biased region" description="Acidic residues" evidence="1">
    <location>
        <begin position="267"/>
        <end position="286"/>
    </location>
</feature>
<feature type="region of interest" description="Disordered" evidence="1">
    <location>
        <begin position="105"/>
        <end position="137"/>
    </location>
</feature>
<dbReference type="AlphaFoldDB" id="K5VPF0"/>
<evidence type="ECO:0000313" key="2">
    <source>
        <dbReference type="EMBL" id="EKM48600.1"/>
    </source>
</evidence>
<dbReference type="HOGENOM" id="CLU_719825_0_0_1"/>
<organism evidence="2 3">
    <name type="scientific">Phanerochaete carnosa (strain HHB-10118-sp)</name>
    <name type="common">White-rot fungus</name>
    <name type="synonym">Peniophora carnosa</name>
    <dbReference type="NCBI Taxonomy" id="650164"/>
    <lineage>
        <taxon>Eukaryota</taxon>
        <taxon>Fungi</taxon>
        <taxon>Dikarya</taxon>
        <taxon>Basidiomycota</taxon>
        <taxon>Agaricomycotina</taxon>
        <taxon>Agaricomycetes</taxon>
        <taxon>Polyporales</taxon>
        <taxon>Phanerochaetaceae</taxon>
        <taxon>Phanerochaete</taxon>
    </lineage>
</organism>
<dbReference type="Proteomes" id="UP000008370">
    <property type="component" value="Unassembled WGS sequence"/>
</dbReference>
<protein>
    <submittedName>
        <fullName evidence="2">Uncharacterized protein</fullName>
    </submittedName>
</protein>
<dbReference type="InParanoid" id="K5VPF0"/>
<name>K5VPF0_PHACS</name>
<proteinExistence type="predicted"/>
<dbReference type="RefSeq" id="XP_007402850.1">
    <property type="nucleotide sequence ID" value="XM_007402788.1"/>
</dbReference>
<feature type="region of interest" description="Disordered" evidence="1">
    <location>
        <begin position="262"/>
        <end position="286"/>
    </location>
</feature>
<dbReference type="KEGG" id="pco:PHACADRAFT_266270"/>
<dbReference type="EMBL" id="JH930893">
    <property type="protein sequence ID" value="EKM48600.1"/>
    <property type="molecule type" value="Genomic_DNA"/>
</dbReference>
<evidence type="ECO:0000256" key="1">
    <source>
        <dbReference type="SAM" id="MobiDB-lite"/>
    </source>
</evidence>
<evidence type="ECO:0000313" key="3">
    <source>
        <dbReference type="Proteomes" id="UP000008370"/>
    </source>
</evidence>
<gene>
    <name evidence="2" type="ORF">PHACADRAFT_266270</name>
</gene>
<accession>K5VPF0</accession>
<keyword evidence="3" id="KW-1185">Reference proteome</keyword>
<sequence>MLGPSTVHWFPEQLYASQDEAEWYDRWTNLPLPKHAPMLGGSTFPQLGYDAYLPECAEQQRPQSSLSFSGLSTPGLSWRDSSCSPLSSLEDPALTSVPNAADISFSTTIDPTSPHLTSSPHSAFTSQPSDTYTFDGSRGQGLPAYTLEPNLSLSLSSVDEILACEASWPSVLLGGLSAAGAPLSAPHMPPSPSDAAPAQELPELQHPKPLRLYVPPWQTATEFDLAEFIIPQRQESAFYHSENASSCQAGPPWVIASPAHHGQIEHAEEDEDEEDEEMKEVEEDGFTSEDEVEELMDLEWMPEDQSIFTHAQQDSPAHRCADGPTLCFGNAMLPSIVVHQHAPQILPPDALLYQPLLSSVASNVWATAESHLYAYAH</sequence>
<feature type="compositionally biased region" description="Low complexity" evidence="1">
    <location>
        <begin position="111"/>
        <end position="122"/>
    </location>
</feature>
<dbReference type="OrthoDB" id="2802904at2759"/>